<evidence type="ECO:0000256" key="10">
    <source>
        <dbReference type="ARBA" id="ARBA00032877"/>
    </source>
</evidence>
<name>A0A3D8IMG5_9HELI</name>
<dbReference type="PANTHER" id="PTHR42785:SF1">
    <property type="entry name" value="DNA TOPOISOMERASE"/>
    <property type="match status" value="1"/>
</dbReference>
<dbReference type="PANTHER" id="PTHR42785">
    <property type="entry name" value="DNA TOPOISOMERASE, TYPE IA, CORE"/>
    <property type="match status" value="1"/>
</dbReference>
<dbReference type="AlphaFoldDB" id="A0A3D8IMG5"/>
<dbReference type="Gene3D" id="3.40.50.140">
    <property type="match status" value="1"/>
</dbReference>
<dbReference type="InterPro" id="IPR000380">
    <property type="entry name" value="Topo_IA"/>
</dbReference>
<evidence type="ECO:0000259" key="12">
    <source>
        <dbReference type="PROSITE" id="PS52039"/>
    </source>
</evidence>
<dbReference type="PROSITE" id="PS52039">
    <property type="entry name" value="TOPO_IA_2"/>
    <property type="match status" value="1"/>
</dbReference>
<evidence type="ECO:0000256" key="9">
    <source>
        <dbReference type="ARBA" id="ARBA00032235"/>
    </source>
</evidence>
<dbReference type="InterPro" id="IPR013497">
    <property type="entry name" value="Topo_IA_cen"/>
</dbReference>
<dbReference type="SMART" id="SM00493">
    <property type="entry name" value="TOPRIM"/>
    <property type="match status" value="1"/>
</dbReference>
<evidence type="ECO:0000313" key="13">
    <source>
        <dbReference type="EMBL" id="RDU65771.1"/>
    </source>
</evidence>
<proteinExistence type="inferred from homology"/>
<evidence type="ECO:0000256" key="7">
    <source>
        <dbReference type="ARBA" id="ARBA00030003"/>
    </source>
</evidence>
<feature type="domain" description="Toprim" evidence="11">
    <location>
        <begin position="3"/>
        <end position="107"/>
    </location>
</feature>
<gene>
    <name evidence="13" type="ORF">CQA53_05615</name>
</gene>
<evidence type="ECO:0000259" key="11">
    <source>
        <dbReference type="PROSITE" id="PS50880"/>
    </source>
</evidence>
<evidence type="ECO:0000256" key="2">
    <source>
        <dbReference type="ARBA" id="ARBA00009446"/>
    </source>
</evidence>
<dbReference type="InterPro" id="IPR003601">
    <property type="entry name" value="Topo_IA_2"/>
</dbReference>
<keyword evidence="5" id="KW-0238">DNA-binding</keyword>
<dbReference type="RefSeq" id="WP_115543047.1">
    <property type="nucleotide sequence ID" value="NZ_NXLQ01000010.1"/>
</dbReference>
<accession>A0A3D8IMG5</accession>
<keyword evidence="6 13" id="KW-0413">Isomerase</keyword>
<dbReference type="InterPro" id="IPR013824">
    <property type="entry name" value="Topo_IA_cen_sub1"/>
</dbReference>
<dbReference type="SMART" id="SM00437">
    <property type="entry name" value="TOP1Ac"/>
    <property type="match status" value="1"/>
</dbReference>
<comment type="similarity">
    <text evidence="2">Belongs to the type IA topoisomerase family.</text>
</comment>
<dbReference type="Proteomes" id="UP000256379">
    <property type="component" value="Unassembled WGS sequence"/>
</dbReference>
<evidence type="ECO:0000313" key="14">
    <source>
        <dbReference type="Proteomes" id="UP000256379"/>
    </source>
</evidence>
<organism evidence="13 14">
    <name type="scientific">Helicobacter didelphidarum</name>
    <dbReference type="NCBI Taxonomy" id="2040648"/>
    <lineage>
        <taxon>Bacteria</taxon>
        <taxon>Pseudomonadati</taxon>
        <taxon>Campylobacterota</taxon>
        <taxon>Epsilonproteobacteria</taxon>
        <taxon>Campylobacterales</taxon>
        <taxon>Helicobacteraceae</taxon>
        <taxon>Helicobacter</taxon>
    </lineage>
</organism>
<dbReference type="CDD" id="cd01028">
    <property type="entry name" value="TOPRIM_TopoIA"/>
    <property type="match status" value="1"/>
</dbReference>
<comment type="caution">
    <text evidence="13">The sequence shown here is derived from an EMBL/GenBank/DDBJ whole genome shotgun (WGS) entry which is preliminary data.</text>
</comment>
<sequence length="645" mass="74645">MQDSIIIIESPNKCEKIASYTGAKVYATKGHFKELDTDFIHWETYNPKFVYKKESKKHIDFLLSQCKNRDVYIATDPDREGYAIGYMFYEIIKNIAKSIKRVEFHEITKEGIQKGLQSSKDFATTNTNLYEAAKARIVGDKLVGFLMSPKIGAKFGTFKNNSVGRVQTPALALIVKRELEILAYEKQLKEERLSYKVIAKIELDSKEYTLHNENIFQTRQEAQSFLDSLVNIKEAFVQHIQSKEVKKAPPKPFQATTLIKEANKRYKFHSNTTMQLAQKLFEKGLITYHRTDSESLATSFLDEIQKAYAQESWYQKRIYTAGKHSQAEAHEAIRITHLTKDTNNLEDDEVKLLNLIYENTIYSQSKDSVYLQNTYQYNILGRIFSLSVSIPQYKSIFETTKSAENEENENAGLEIEKIPNLTKESKVIIKGYEIKEVQKAKPKRYKESDFIPLLQKEGIGRPSTYATFVSTLLKRKYIEIMQENKNEYLKATQKGLQVIDFLQKDNDTWITTSEFTKCMEQVLDKITECKATYLDFIKPLHAKMNNSVPQKLEKKPPTQAQIAFAQNLAKANHIELPQNIKESMKECCNFIEKYNKPSEKQINFAKNIADTLNINLPKDIATNNKICMEFIATHKDKYFTKRPKK</sequence>
<dbReference type="OrthoDB" id="9804262at2"/>
<evidence type="ECO:0000256" key="1">
    <source>
        <dbReference type="ARBA" id="ARBA00000213"/>
    </source>
</evidence>
<dbReference type="InterPro" id="IPR006171">
    <property type="entry name" value="TOPRIM_dom"/>
</dbReference>
<dbReference type="InterPro" id="IPR013826">
    <property type="entry name" value="Topo_IA_cen_sub3"/>
</dbReference>
<evidence type="ECO:0000256" key="3">
    <source>
        <dbReference type="ARBA" id="ARBA00012891"/>
    </source>
</evidence>
<dbReference type="EMBL" id="NXLQ01000010">
    <property type="protein sequence ID" value="RDU65771.1"/>
    <property type="molecule type" value="Genomic_DNA"/>
</dbReference>
<dbReference type="Pfam" id="PF01131">
    <property type="entry name" value="Topoisom_bac"/>
    <property type="match status" value="1"/>
</dbReference>
<dbReference type="PROSITE" id="PS50880">
    <property type="entry name" value="TOPRIM"/>
    <property type="match status" value="1"/>
</dbReference>
<dbReference type="InterPro" id="IPR023405">
    <property type="entry name" value="Topo_IA_core_domain"/>
</dbReference>
<evidence type="ECO:0000256" key="6">
    <source>
        <dbReference type="ARBA" id="ARBA00023235"/>
    </source>
</evidence>
<dbReference type="GO" id="GO:0003677">
    <property type="term" value="F:DNA binding"/>
    <property type="evidence" value="ECO:0007669"/>
    <property type="project" value="UniProtKB-KW"/>
</dbReference>
<dbReference type="Gene3D" id="1.10.290.10">
    <property type="entry name" value="Topoisomerase I, domain 4"/>
    <property type="match status" value="1"/>
</dbReference>
<dbReference type="InterPro" id="IPR013825">
    <property type="entry name" value="Topo_IA_cen_sub2"/>
</dbReference>
<feature type="domain" description="Topo IA-type catalytic" evidence="12">
    <location>
        <begin position="126"/>
        <end position="548"/>
    </location>
</feature>
<dbReference type="SMART" id="SM00436">
    <property type="entry name" value="TOP1Bc"/>
    <property type="match status" value="1"/>
</dbReference>
<evidence type="ECO:0000256" key="5">
    <source>
        <dbReference type="ARBA" id="ARBA00023125"/>
    </source>
</evidence>
<keyword evidence="4" id="KW-0799">Topoisomerase</keyword>
<dbReference type="InterPro" id="IPR003602">
    <property type="entry name" value="Topo_IA_DNA-bd_dom"/>
</dbReference>
<protein>
    <recommendedName>
        <fullName evidence="3">DNA topoisomerase</fullName>
        <ecNumber evidence="3">5.6.2.1</ecNumber>
    </recommendedName>
    <alternativeName>
        <fullName evidence="10">Omega-protein</fullName>
    </alternativeName>
    <alternativeName>
        <fullName evidence="9">Relaxing enzyme</fullName>
    </alternativeName>
    <alternativeName>
        <fullName evidence="7">Swivelase</fullName>
    </alternativeName>
    <alternativeName>
        <fullName evidence="8">Untwisting enzyme</fullName>
    </alternativeName>
</protein>
<dbReference type="CDD" id="cd00186">
    <property type="entry name" value="TOP1Ac"/>
    <property type="match status" value="1"/>
</dbReference>
<comment type="catalytic activity">
    <reaction evidence="1">
        <text>ATP-independent breakage of single-stranded DNA, followed by passage and rejoining.</text>
        <dbReference type="EC" id="5.6.2.1"/>
    </reaction>
</comment>
<dbReference type="Pfam" id="PF01751">
    <property type="entry name" value="Toprim"/>
    <property type="match status" value="1"/>
</dbReference>
<reference evidence="13 14" key="1">
    <citation type="submission" date="2018-04" db="EMBL/GenBank/DDBJ databases">
        <title>Novel Campyloabacter and Helicobacter Species and Strains.</title>
        <authorList>
            <person name="Mannion A.J."/>
            <person name="Shen Z."/>
            <person name="Fox J.G."/>
        </authorList>
    </citation>
    <scope>NUCLEOTIDE SEQUENCE [LARGE SCALE GENOMIC DNA]</scope>
    <source>
        <strain evidence="13 14">MIT 17-337</strain>
    </source>
</reference>
<dbReference type="EC" id="5.6.2.1" evidence="3"/>
<evidence type="ECO:0000256" key="8">
    <source>
        <dbReference type="ARBA" id="ARBA00031985"/>
    </source>
</evidence>
<dbReference type="Gene3D" id="1.10.460.10">
    <property type="entry name" value="Topoisomerase I, domain 2"/>
    <property type="match status" value="1"/>
</dbReference>
<dbReference type="PRINTS" id="PR00417">
    <property type="entry name" value="PRTPISMRASEI"/>
</dbReference>
<dbReference type="GO" id="GO:0006265">
    <property type="term" value="P:DNA topological change"/>
    <property type="evidence" value="ECO:0007669"/>
    <property type="project" value="InterPro"/>
</dbReference>
<evidence type="ECO:0000256" key="4">
    <source>
        <dbReference type="ARBA" id="ARBA00023029"/>
    </source>
</evidence>
<dbReference type="GO" id="GO:0003917">
    <property type="term" value="F:DNA topoisomerase type I (single strand cut, ATP-independent) activity"/>
    <property type="evidence" value="ECO:0007669"/>
    <property type="project" value="UniProtKB-EC"/>
</dbReference>
<dbReference type="Gene3D" id="2.70.20.10">
    <property type="entry name" value="Topoisomerase I, domain 3"/>
    <property type="match status" value="1"/>
</dbReference>
<dbReference type="SUPFAM" id="SSF56712">
    <property type="entry name" value="Prokaryotic type I DNA topoisomerase"/>
    <property type="match status" value="1"/>
</dbReference>
<keyword evidence="14" id="KW-1185">Reference proteome</keyword>